<evidence type="ECO:0000313" key="1">
    <source>
        <dbReference type="EMBL" id="OAE26713.1"/>
    </source>
</evidence>
<keyword evidence="2" id="KW-1185">Reference proteome</keyword>
<organism evidence="1 2">
    <name type="scientific">Marchantia polymorpha subsp. ruderalis</name>
    <dbReference type="NCBI Taxonomy" id="1480154"/>
    <lineage>
        <taxon>Eukaryota</taxon>
        <taxon>Viridiplantae</taxon>
        <taxon>Streptophyta</taxon>
        <taxon>Embryophyta</taxon>
        <taxon>Marchantiophyta</taxon>
        <taxon>Marchantiopsida</taxon>
        <taxon>Marchantiidae</taxon>
        <taxon>Marchantiales</taxon>
        <taxon>Marchantiaceae</taxon>
        <taxon>Marchantia</taxon>
    </lineage>
</organism>
<evidence type="ECO:0000313" key="2">
    <source>
        <dbReference type="Proteomes" id="UP000077202"/>
    </source>
</evidence>
<comment type="caution">
    <text evidence="1">The sequence shown here is derived from an EMBL/GenBank/DDBJ whole genome shotgun (WGS) entry which is preliminary data.</text>
</comment>
<gene>
    <name evidence="1" type="ORF">AXG93_3310s1120</name>
</gene>
<protein>
    <submittedName>
        <fullName evidence="1">Uncharacterized protein</fullName>
    </submittedName>
</protein>
<sequence>MEEEIQTLSPYWASTPPLRLALLPFACVTVTFLELSSNSQTSKFTFSKWAPLIRSHTRLVAPDESSIPNKDPHIVSGYEDCNLGREISSTISEVARMIKKRKVSPLAMSNKNAKSSAALVNLLVVGEIH</sequence>
<accession>A0A176W282</accession>
<dbReference type="EMBL" id="LVLJ01002123">
    <property type="protein sequence ID" value="OAE26713.1"/>
    <property type="molecule type" value="Genomic_DNA"/>
</dbReference>
<name>A0A176W282_MARPO</name>
<dbReference type="AlphaFoldDB" id="A0A176W282"/>
<dbReference type="Proteomes" id="UP000077202">
    <property type="component" value="Unassembled WGS sequence"/>
</dbReference>
<reference evidence="1" key="1">
    <citation type="submission" date="2016-03" db="EMBL/GenBank/DDBJ databases">
        <title>Mechanisms controlling the formation of the plant cell surface in tip-growing cells are functionally conserved among land plants.</title>
        <authorList>
            <person name="Honkanen S."/>
            <person name="Jones V.A."/>
            <person name="Morieri G."/>
            <person name="Champion C."/>
            <person name="Hetherington A.J."/>
            <person name="Kelly S."/>
            <person name="Saint-Marcoux D."/>
            <person name="Proust H."/>
            <person name="Prescott H."/>
            <person name="Dolan L."/>
        </authorList>
    </citation>
    <scope>NUCLEOTIDE SEQUENCE [LARGE SCALE GENOMIC DNA]</scope>
    <source>
        <tissue evidence="1">Whole gametophyte</tissue>
    </source>
</reference>
<proteinExistence type="predicted"/>